<accession>A0A8S5S9K8</accession>
<proteinExistence type="predicted"/>
<dbReference type="EMBL" id="BK032557">
    <property type="protein sequence ID" value="DAF47669.1"/>
    <property type="molecule type" value="Genomic_DNA"/>
</dbReference>
<organism evidence="1">
    <name type="scientific">Myoviridae sp. ctByu2</name>
    <dbReference type="NCBI Taxonomy" id="2827668"/>
    <lineage>
        <taxon>Viruses</taxon>
        <taxon>Duplodnaviria</taxon>
        <taxon>Heunggongvirae</taxon>
        <taxon>Uroviricota</taxon>
        <taxon>Caudoviricetes</taxon>
    </lineage>
</organism>
<sequence length="296" mass="34153">MDGVFFELPVGLSQQGNIYKNVELLRTNGVAEKVFLKKLAEKPFTWQGNVVSIAVKSIGPFEIGSECRQNYLKDNSVTIPQIVRNLTLADINTLMVEIHRRCWVSFIPKQEVICKYCGKRLVADIDLDKIDYFPETKEQMEQFSDIGYSSIEVNLKDGFIPPVIPKITDQEKYQGITEQCYNRFVFRPPLLQDAIKHEAYFSDTIGFWRRIAIDCLTAIQKVDENGFVVDTLPIEFHTYYGLKMFNEYLTGIDLRSIRTELTEHLPTLPYAYYEPCGCEDQKDIPMIMEASSFFSE</sequence>
<protein>
    <submittedName>
        <fullName evidence="1">Baseplate protein</fullName>
    </submittedName>
</protein>
<reference evidence="1" key="1">
    <citation type="journal article" date="2021" name="Proc. Natl. Acad. Sci. U.S.A.">
        <title>A Catalog of Tens of Thousands of Viruses from Human Metagenomes Reveals Hidden Associations with Chronic Diseases.</title>
        <authorList>
            <person name="Tisza M.J."/>
            <person name="Buck C.B."/>
        </authorList>
    </citation>
    <scope>NUCLEOTIDE SEQUENCE</scope>
    <source>
        <strain evidence="1">CtByu2</strain>
    </source>
</reference>
<name>A0A8S5S9K8_9CAUD</name>
<evidence type="ECO:0000313" key="1">
    <source>
        <dbReference type="EMBL" id="DAF47669.1"/>
    </source>
</evidence>